<dbReference type="GO" id="GO:0006281">
    <property type="term" value="P:DNA repair"/>
    <property type="evidence" value="ECO:0007669"/>
    <property type="project" value="TreeGrafter"/>
</dbReference>
<dbReference type="Proteomes" id="UP000199555">
    <property type="component" value="Unassembled WGS sequence"/>
</dbReference>
<name>A0A1G9F3U8_9RHOB</name>
<dbReference type="SUPFAM" id="SSF56784">
    <property type="entry name" value="HAD-like"/>
    <property type="match status" value="1"/>
</dbReference>
<evidence type="ECO:0000313" key="6">
    <source>
        <dbReference type="Proteomes" id="UP000199555"/>
    </source>
</evidence>
<dbReference type="InterPro" id="IPR050155">
    <property type="entry name" value="HAD-like_hydrolase_sf"/>
</dbReference>
<evidence type="ECO:0000256" key="4">
    <source>
        <dbReference type="ARBA" id="ARBA00013078"/>
    </source>
</evidence>
<dbReference type="RefSeq" id="WP_425415716.1">
    <property type="nucleotide sequence ID" value="NZ_FNGE01000003.1"/>
</dbReference>
<gene>
    <name evidence="5" type="ORF">SAMN04487971_103229</name>
</gene>
<dbReference type="GO" id="GO:0005829">
    <property type="term" value="C:cytosol"/>
    <property type="evidence" value="ECO:0007669"/>
    <property type="project" value="TreeGrafter"/>
</dbReference>
<dbReference type="PANTHER" id="PTHR43434:SF1">
    <property type="entry name" value="PHOSPHOGLYCOLATE PHOSPHATASE"/>
    <property type="match status" value="1"/>
</dbReference>
<evidence type="ECO:0000256" key="3">
    <source>
        <dbReference type="ARBA" id="ARBA00006171"/>
    </source>
</evidence>
<dbReference type="InterPro" id="IPR036412">
    <property type="entry name" value="HAD-like_sf"/>
</dbReference>
<dbReference type="InterPro" id="IPR023198">
    <property type="entry name" value="PGP-like_dom2"/>
</dbReference>
<organism evidence="5 6">
    <name type="scientific">Paracoccus chinensis</name>
    <dbReference type="NCBI Taxonomy" id="525640"/>
    <lineage>
        <taxon>Bacteria</taxon>
        <taxon>Pseudomonadati</taxon>
        <taxon>Pseudomonadota</taxon>
        <taxon>Alphaproteobacteria</taxon>
        <taxon>Rhodobacterales</taxon>
        <taxon>Paracoccaceae</taxon>
        <taxon>Paracoccus</taxon>
    </lineage>
</organism>
<dbReference type="NCBIfam" id="TIGR01549">
    <property type="entry name" value="HAD-SF-IA-v1"/>
    <property type="match status" value="1"/>
</dbReference>
<dbReference type="Pfam" id="PF13419">
    <property type="entry name" value="HAD_2"/>
    <property type="match status" value="1"/>
</dbReference>
<dbReference type="Gene3D" id="3.40.50.1000">
    <property type="entry name" value="HAD superfamily/HAD-like"/>
    <property type="match status" value="1"/>
</dbReference>
<evidence type="ECO:0000256" key="2">
    <source>
        <dbReference type="ARBA" id="ARBA00004818"/>
    </source>
</evidence>
<evidence type="ECO:0000256" key="1">
    <source>
        <dbReference type="ARBA" id="ARBA00000830"/>
    </source>
</evidence>
<comment type="similarity">
    <text evidence="3">Belongs to the HAD-like hydrolase superfamily. CbbY/CbbZ/Gph/YieH family.</text>
</comment>
<comment type="catalytic activity">
    <reaction evidence="1">
        <text>2-phosphoglycolate + H2O = glycolate + phosphate</text>
        <dbReference type="Rhea" id="RHEA:14369"/>
        <dbReference type="ChEBI" id="CHEBI:15377"/>
        <dbReference type="ChEBI" id="CHEBI:29805"/>
        <dbReference type="ChEBI" id="CHEBI:43474"/>
        <dbReference type="ChEBI" id="CHEBI:58033"/>
        <dbReference type="EC" id="3.1.3.18"/>
    </reaction>
</comment>
<dbReference type="AlphaFoldDB" id="A0A1G9F3U8"/>
<proteinExistence type="inferred from homology"/>
<dbReference type="SFLD" id="SFLDG01129">
    <property type="entry name" value="C1.5:_HAD__Beta-PGM__Phosphata"/>
    <property type="match status" value="1"/>
</dbReference>
<dbReference type="NCBIfam" id="TIGR01509">
    <property type="entry name" value="HAD-SF-IA-v3"/>
    <property type="match status" value="1"/>
</dbReference>
<reference evidence="6" key="1">
    <citation type="submission" date="2016-10" db="EMBL/GenBank/DDBJ databases">
        <authorList>
            <person name="Varghese N."/>
            <person name="Submissions S."/>
        </authorList>
    </citation>
    <scope>NUCLEOTIDE SEQUENCE [LARGE SCALE GENOMIC DNA]</scope>
    <source>
        <strain evidence="6">CGMCC 1.7655</strain>
    </source>
</reference>
<evidence type="ECO:0000313" key="5">
    <source>
        <dbReference type="EMBL" id="SDK83037.1"/>
    </source>
</evidence>
<dbReference type="Gene3D" id="1.10.150.240">
    <property type="entry name" value="Putative phosphatase, domain 2"/>
    <property type="match status" value="1"/>
</dbReference>
<dbReference type="InterPro" id="IPR006439">
    <property type="entry name" value="HAD-SF_hydro_IA"/>
</dbReference>
<sequence length="227" mass="24050">MGMDRGTVVFDLDGTLADTAADLIAAANACFESRGLGRLLDPAADAEIAFHGGRAMLRAGYARVPADTLLPPDAEEVDFPRLLSFYDDCLADSTRLYDGVEPALHALAAEGFRLAICTNKPLALAEKLLSALNVREQFSGMIGADSLPVRKPDPRPYRAAVAQAGGEVSRSFLLGDTETDVKTARAAGVRVSLIGFGPEGAGISRLSPDHVLNRFADLPALAREWLA</sequence>
<dbReference type="STRING" id="525640.SAMN04487971_103229"/>
<dbReference type="PRINTS" id="PR00413">
    <property type="entry name" value="HADHALOGNASE"/>
</dbReference>
<dbReference type="PANTHER" id="PTHR43434">
    <property type="entry name" value="PHOSPHOGLYCOLATE PHOSPHATASE"/>
    <property type="match status" value="1"/>
</dbReference>
<dbReference type="InterPro" id="IPR023214">
    <property type="entry name" value="HAD_sf"/>
</dbReference>
<dbReference type="InterPro" id="IPR041492">
    <property type="entry name" value="HAD_2"/>
</dbReference>
<dbReference type="EMBL" id="FNGE01000003">
    <property type="protein sequence ID" value="SDK83037.1"/>
    <property type="molecule type" value="Genomic_DNA"/>
</dbReference>
<dbReference type="SFLD" id="SFLDS00003">
    <property type="entry name" value="Haloacid_Dehalogenase"/>
    <property type="match status" value="1"/>
</dbReference>
<dbReference type="GO" id="GO:0008967">
    <property type="term" value="F:phosphoglycolate phosphatase activity"/>
    <property type="evidence" value="ECO:0007669"/>
    <property type="project" value="UniProtKB-EC"/>
</dbReference>
<keyword evidence="6" id="KW-1185">Reference proteome</keyword>
<comment type="pathway">
    <text evidence="2">Organic acid metabolism; glycolate biosynthesis; glycolate from 2-phosphoglycolate: step 1/1.</text>
</comment>
<accession>A0A1G9F3U8</accession>
<protein>
    <recommendedName>
        <fullName evidence="4">phosphoglycolate phosphatase</fullName>
        <ecNumber evidence="4">3.1.3.18</ecNumber>
    </recommendedName>
</protein>
<dbReference type="EC" id="3.1.3.18" evidence="4"/>